<dbReference type="PANTHER" id="PTHR46586">
    <property type="entry name" value="ANKYRIN REPEAT-CONTAINING PROTEIN"/>
    <property type="match status" value="1"/>
</dbReference>
<feature type="chain" id="PRO_5001534519" evidence="1">
    <location>
        <begin position="20"/>
        <end position="190"/>
    </location>
</feature>
<dbReference type="InterPro" id="IPR036770">
    <property type="entry name" value="Ankyrin_rpt-contain_sf"/>
</dbReference>
<organism evidence="2">
    <name type="scientific">Aphanomyces invadans</name>
    <dbReference type="NCBI Taxonomy" id="157072"/>
    <lineage>
        <taxon>Eukaryota</taxon>
        <taxon>Sar</taxon>
        <taxon>Stramenopiles</taxon>
        <taxon>Oomycota</taxon>
        <taxon>Saprolegniomycetes</taxon>
        <taxon>Saprolegniales</taxon>
        <taxon>Verrucalvaceae</taxon>
        <taxon>Aphanomyces</taxon>
    </lineage>
</organism>
<dbReference type="VEuPathDB" id="FungiDB:H310_10908"/>
<evidence type="ECO:0000256" key="1">
    <source>
        <dbReference type="SAM" id="SignalP"/>
    </source>
</evidence>
<dbReference type="OrthoDB" id="4772757at2759"/>
<dbReference type="GeneID" id="20087958"/>
<evidence type="ECO:0000313" key="2">
    <source>
        <dbReference type="EMBL" id="ETV95869.1"/>
    </source>
</evidence>
<dbReference type="Gene3D" id="1.25.40.20">
    <property type="entry name" value="Ankyrin repeat-containing domain"/>
    <property type="match status" value="1"/>
</dbReference>
<accession>A0A024TPE5</accession>
<proteinExistence type="predicted"/>
<keyword evidence="1" id="KW-0732">Signal</keyword>
<sequence length="190" mass="20821">MAAATAVLTAHGLVLHVLAYAPGVSFSVRAFLASCRDLPHLGLAPTELDMACRLGYLPLVLKLKDRPCTTKAMDWAAANGHLHVVQYLHGHRSEGCTVDAIDRAAQNGHLDVVRFLTTQRHEGYTANAMVWAAVHGHVDVLMALHDTNSSCEWNHDYALNRAIANGHEHVGNWVQSVFVHPRPSQNPEML</sequence>
<dbReference type="SUPFAM" id="SSF48403">
    <property type="entry name" value="Ankyrin repeat"/>
    <property type="match status" value="1"/>
</dbReference>
<name>A0A024TPE5_9STRA</name>
<dbReference type="Pfam" id="PF13637">
    <property type="entry name" value="Ank_4"/>
    <property type="match status" value="1"/>
</dbReference>
<gene>
    <name evidence="2" type="ORF">H310_10908</name>
</gene>
<dbReference type="RefSeq" id="XP_008875620.1">
    <property type="nucleotide sequence ID" value="XM_008877398.1"/>
</dbReference>
<dbReference type="EMBL" id="KI913979">
    <property type="protein sequence ID" value="ETV95869.1"/>
    <property type="molecule type" value="Genomic_DNA"/>
</dbReference>
<dbReference type="STRING" id="157072.A0A024TPE5"/>
<reference evidence="2" key="1">
    <citation type="submission" date="2013-12" db="EMBL/GenBank/DDBJ databases">
        <title>The Genome Sequence of Aphanomyces invadans NJM9701.</title>
        <authorList>
            <consortium name="The Broad Institute Genomics Platform"/>
            <person name="Russ C."/>
            <person name="Tyler B."/>
            <person name="van West P."/>
            <person name="Dieguez-Uribeondo J."/>
            <person name="Young S.K."/>
            <person name="Zeng Q."/>
            <person name="Gargeya S."/>
            <person name="Fitzgerald M."/>
            <person name="Abouelleil A."/>
            <person name="Alvarado L."/>
            <person name="Chapman S.B."/>
            <person name="Gainer-Dewar J."/>
            <person name="Goldberg J."/>
            <person name="Griggs A."/>
            <person name="Gujja S."/>
            <person name="Hansen M."/>
            <person name="Howarth C."/>
            <person name="Imamovic A."/>
            <person name="Ireland A."/>
            <person name="Larimer J."/>
            <person name="McCowan C."/>
            <person name="Murphy C."/>
            <person name="Pearson M."/>
            <person name="Poon T.W."/>
            <person name="Priest M."/>
            <person name="Roberts A."/>
            <person name="Saif S."/>
            <person name="Shea T."/>
            <person name="Sykes S."/>
            <person name="Wortman J."/>
            <person name="Nusbaum C."/>
            <person name="Birren B."/>
        </authorList>
    </citation>
    <scope>NUCLEOTIDE SEQUENCE [LARGE SCALE GENOMIC DNA]</scope>
    <source>
        <strain evidence="2">NJM9701</strain>
    </source>
</reference>
<protein>
    <submittedName>
        <fullName evidence="2">Uncharacterized protein</fullName>
    </submittedName>
</protein>
<dbReference type="PANTHER" id="PTHR46586:SF3">
    <property type="entry name" value="ANKYRIN REPEAT-CONTAINING PROTEIN"/>
    <property type="match status" value="1"/>
</dbReference>
<feature type="signal peptide" evidence="1">
    <location>
        <begin position="1"/>
        <end position="19"/>
    </location>
</feature>
<dbReference type="AlphaFoldDB" id="A0A024TPE5"/>
<dbReference type="InterPro" id="IPR052050">
    <property type="entry name" value="SecEffector_AnkRepeat"/>
</dbReference>
<dbReference type="InterPro" id="IPR002110">
    <property type="entry name" value="Ankyrin_rpt"/>
</dbReference>